<dbReference type="Proteomes" id="UP000763557">
    <property type="component" value="Unassembled WGS sequence"/>
</dbReference>
<dbReference type="EMBL" id="JAAATY010000007">
    <property type="protein sequence ID" value="NRN65832.1"/>
    <property type="molecule type" value="Genomic_DNA"/>
</dbReference>
<organism evidence="6 7">
    <name type="scientific">Kibdelosporangium persicum</name>
    <dbReference type="NCBI Taxonomy" id="2698649"/>
    <lineage>
        <taxon>Bacteria</taxon>
        <taxon>Bacillati</taxon>
        <taxon>Actinomycetota</taxon>
        <taxon>Actinomycetes</taxon>
        <taxon>Pseudonocardiales</taxon>
        <taxon>Pseudonocardiaceae</taxon>
        <taxon>Kibdelosporangium</taxon>
    </lineage>
</organism>
<dbReference type="InterPro" id="IPR050708">
    <property type="entry name" value="T6SS_VgrG/RHS"/>
</dbReference>
<protein>
    <submittedName>
        <fullName evidence="6">Type IV secretion protein Rhs</fullName>
    </submittedName>
</protein>
<evidence type="ECO:0000259" key="4">
    <source>
        <dbReference type="Pfam" id="PF25023"/>
    </source>
</evidence>
<gene>
    <name evidence="6" type="ORF">GC106_30470</name>
</gene>
<dbReference type="PANTHER" id="PTHR32305:SF15">
    <property type="entry name" value="PROTEIN RHSA-RELATED"/>
    <property type="match status" value="1"/>
</dbReference>
<dbReference type="NCBIfam" id="TIGR01643">
    <property type="entry name" value="YD_repeat_2x"/>
    <property type="match status" value="8"/>
</dbReference>
<dbReference type="InterPro" id="IPR006530">
    <property type="entry name" value="YD"/>
</dbReference>
<dbReference type="PRINTS" id="PR00394">
    <property type="entry name" value="RHSPROTEIN"/>
</dbReference>
<evidence type="ECO:0000313" key="7">
    <source>
        <dbReference type="Proteomes" id="UP000763557"/>
    </source>
</evidence>
<dbReference type="InterPro" id="IPR038332">
    <property type="entry name" value="PPE_sf"/>
</dbReference>
<dbReference type="InterPro" id="IPR045351">
    <property type="entry name" value="DUF6531"/>
</dbReference>
<reference evidence="6 7" key="1">
    <citation type="submission" date="2020-01" db="EMBL/GenBank/DDBJ databases">
        <title>Kibdelosporangium persica a novel Actinomycetes from a hot desert in Iran.</title>
        <authorList>
            <person name="Safaei N."/>
            <person name="Zaburannyi N."/>
            <person name="Mueller R."/>
            <person name="Wink J."/>
        </authorList>
    </citation>
    <scope>NUCLEOTIDE SEQUENCE [LARGE SCALE GENOMIC DNA]</scope>
    <source>
        <strain evidence="6 7">4NS15</strain>
    </source>
</reference>
<evidence type="ECO:0000256" key="1">
    <source>
        <dbReference type="ARBA" id="ARBA00022737"/>
    </source>
</evidence>
<dbReference type="Gene3D" id="1.20.1260.20">
    <property type="entry name" value="PPE superfamily"/>
    <property type="match status" value="1"/>
</dbReference>
<feature type="region of interest" description="Disordered" evidence="2">
    <location>
        <begin position="744"/>
        <end position="764"/>
    </location>
</feature>
<dbReference type="SUPFAM" id="SSF69304">
    <property type="entry name" value="Tricorn protease N-terminal domain"/>
    <property type="match status" value="1"/>
</dbReference>
<feature type="region of interest" description="Disordered" evidence="2">
    <location>
        <begin position="252"/>
        <end position="370"/>
    </location>
</feature>
<name>A0ABX2F3F0_9PSEU</name>
<evidence type="ECO:0000259" key="3">
    <source>
        <dbReference type="Pfam" id="PF20148"/>
    </source>
</evidence>
<dbReference type="InterPro" id="IPR057746">
    <property type="entry name" value="CpnT-like_N"/>
</dbReference>
<dbReference type="SUPFAM" id="SSF140453">
    <property type="entry name" value="EsxAB dimer-like"/>
    <property type="match status" value="1"/>
</dbReference>
<feature type="compositionally biased region" description="Gly residues" evidence="2">
    <location>
        <begin position="1404"/>
        <end position="1415"/>
    </location>
</feature>
<keyword evidence="1" id="KW-0677">Repeat</keyword>
<dbReference type="Pfam" id="PF25023">
    <property type="entry name" value="TEN_YD-shell"/>
    <property type="match status" value="1"/>
</dbReference>
<feature type="domain" description="Teneurin-like YD-shell" evidence="4">
    <location>
        <begin position="1073"/>
        <end position="1328"/>
    </location>
</feature>
<evidence type="ECO:0000259" key="5">
    <source>
        <dbReference type="Pfam" id="PF25547"/>
    </source>
</evidence>
<dbReference type="InterPro" id="IPR056823">
    <property type="entry name" value="TEN-like_YD-shell"/>
</dbReference>
<proteinExistence type="predicted"/>
<feature type="compositionally biased region" description="Basic and acidic residues" evidence="2">
    <location>
        <begin position="252"/>
        <end position="261"/>
    </location>
</feature>
<comment type="caution">
    <text evidence="6">The sequence shown here is derived from an EMBL/GenBank/DDBJ whole genome shotgun (WGS) entry which is preliminary data.</text>
</comment>
<accession>A0ABX2F3F0</accession>
<dbReference type="InterPro" id="IPR036689">
    <property type="entry name" value="ESAT-6-like_sf"/>
</dbReference>
<feature type="compositionally biased region" description="Low complexity" evidence="2">
    <location>
        <begin position="329"/>
        <end position="343"/>
    </location>
</feature>
<feature type="compositionally biased region" description="Pro residues" evidence="2">
    <location>
        <begin position="305"/>
        <end position="323"/>
    </location>
</feature>
<feature type="compositionally biased region" description="Low complexity" evidence="2">
    <location>
        <begin position="279"/>
        <end position="295"/>
    </location>
</feature>
<feature type="domain" description="DUF6531" evidence="3">
    <location>
        <begin position="370"/>
        <end position="441"/>
    </location>
</feature>
<dbReference type="Pfam" id="PF05593">
    <property type="entry name" value="RHS_repeat"/>
    <property type="match status" value="3"/>
</dbReference>
<feature type="domain" description="Outer membrane channel protein CpnT-like N-terminal" evidence="5">
    <location>
        <begin position="86"/>
        <end position="197"/>
    </location>
</feature>
<dbReference type="PANTHER" id="PTHR32305">
    <property type="match status" value="1"/>
</dbReference>
<dbReference type="InterPro" id="IPR022385">
    <property type="entry name" value="Rhs_assc_core"/>
</dbReference>
<feature type="compositionally biased region" description="Acidic residues" evidence="2">
    <location>
        <begin position="750"/>
        <end position="762"/>
    </location>
</feature>
<dbReference type="Pfam" id="PF20148">
    <property type="entry name" value="DUF6531"/>
    <property type="match status" value="1"/>
</dbReference>
<dbReference type="Pfam" id="PF25547">
    <property type="entry name" value="WXG100_2"/>
    <property type="match status" value="1"/>
</dbReference>
<evidence type="ECO:0000256" key="2">
    <source>
        <dbReference type="SAM" id="MobiDB-lite"/>
    </source>
</evidence>
<dbReference type="RefSeq" id="WP_312872678.1">
    <property type="nucleotide sequence ID" value="NZ_CBCSGW010000026.1"/>
</dbReference>
<dbReference type="InterPro" id="IPR031325">
    <property type="entry name" value="RHS_repeat"/>
</dbReference>
<feature type="region of interest" description="Disordered" evidence="2">
    <location>
        <begin position="1358"/>
        <end position="1434"/>
    </location>
</feature>
<dbReference type="NCBIfam" id="TIGR03696">
    <property type="entry name" value="Rhs_assc_core"/>
    <property type="match status" value="1"/>
</dbReference>
<keyword evidence="7" id="KW-1185">Reference proteome</keyword>
<sequence>MTNPLVAPVQDSTQWYTGMSLLESGHELKSAIESGEWASVALGTVGTALDALSVALDPFGAILANGVGWLMEHVGPLKEALDGLTGNADEVKAQAQTWKNVATELGAIGQDLAKMTEADTASWTGASADAYRKRVDDTVALLNSAQQGCEGASSGVQTAGEVVAAVRALVRDIIAELVGHMISWALQVLFTLGIGLTWVVPQVVNAVAKTAANIAQFTNRLIKAIKNLIPLLKRAGDLFSDAAKAFRNIKPGKVDPIKKNGDIGPPPKDTSVPKGGNGDTTPSGSGNGSTTPSGSPDGGGTPKGGPDPSPTPKGGPDSTPSPTPGGGSTTPSGSGPSGSGKTPDPSPNPNKPDNARDTGVGPDNRVCKSDPIDVASGEMILIQDDVSFPGALELVLQRTHVSSYRAGRLFGPSWASSVDQRLELDKEHACYFSPDGMILVYPLPSPGGRPQEPLEGPRWPLSIDASGAYVINDPARRRTLTFAAKPAADGTHPLTAIEGGGDSVIRIEHNADGVPVSWLHSDGYRVDLGIEDRRLRRLSVVDASGGMTVQVAAFGYDHLGRLTAVVNSSGKPMVFDYDDSGRVLGWQDRNGAWYRYVYDDQGRCVRTVGDKGYLDGTFEYKPGVTRYTDSLGHTTTFELNDLRQVVRETDPLGNVTEFVHDRYDKLLSRTDPLGRTTSFTYDAFGRLSGVVRPDGSVVSVNSDPAQPLIIEVAEGERTWSREYTGQPGAGVPDLTSEQIGVATGLPAGDADGEPESGEDESEYRDLFGRPRARTDVFGGQVRFEWTVEGLRAARIGRTGAREQWRYDAEGNEIEHKTVTGGTELAEYGPFGLCTATIDANGARTTYSYDTELKLTSVTNPAGLTWHYRYDPAGRLVEERDFDGRVLRFFYDAAGQLVRSVNGLGEAIDYTRDLLGNIVRRHTPAGITEYTYDPVGRLVRAANADAALEFDRDESGRVLRETTNGNSVVFSYDSAGNVVSRRTSSGVDSHWRVDGDGIPSTLTFAGHEMRFDHDRAGRELRRTIDDSLELTQSFDAELLTGQTLASPSGPLQQRRLDYRPDGSLNAVTDALSGVTRYGYDPAGRVVEVAAADHHESYRYDPAGHLVESTVAGQWPPEAENGTRTYVANTLSSAGVVGYTYDSQGRLIRRTLVDPAAGAQTWLYSWDPLDRMTGVTTPDGSRWRYLYDPLGRRIAKLRLRPDGTVAERVDFGWANTQLIEQVYTDAQGIRHVLTWERHPADDRPIAQAELIGGARRVNMVVTDQLGSPTELAAATTGLTWRRRATLWGKVTTPGGIPLRFPGQYADPETGLHYNVYRYYDPATGRYLSQDPLGLRPAPDPAAYVPNPLLQTDPLGLMYKAPCGAGGSGNRPPKRPGGDHDGGQLGQPAKKPRRSDVDPKSGRTQQQGGGKEGGGTYGKGNSTSNAAGNSPKPGHLTDVEDLNQAAITTNKQDPVTGEWYGENKLSQELADHLSDNNMAPDTKWIKGHLENDNLGGKGTSDNLTPLTDKANKAHHGGVEKAVKDFVDRVNGEAWQKSGLPDNVKIEYNVKVSDDVKFPNSPNPFERSIRDYIEINAEYKNVTPEVVDKLKANGMMPLADLPPKGTRMDTITGEFLAPDGKGGFVPWKKDPKGQQFSFA</sequence>
<dbReference type="Gene3D" id="2.180.10.10">
    <property type="entry name" value="RHS repeat-associated core"/>
    <property type="match status" value="3"/>
</dbReference>
<evidence type="ECO:0000313" key="6">
    <source>
        <dbReference type="EMBL" id="NRN65832.1"/>
    </source>
</evidence>